<sequence length="279" mass="30710">MNIFEAFIFGILQGIAEFLPISSSGHLLLAKRWFGLEEVPLIFDLALHVATLGAVILVFHKIIVRLIQVLFRWILRKSLPNDREDLIYIAVIVIATVVTAALGILIKDIELSHKMVYMGFLYTAVILIIGSRVTQKYKDESSVLSSGLVAKKFWGIPLTGMIIGVFQGFAILPGISRSGSTISAALFCGVRRDRAGEISFLLSIPTILGGFLLTLHEGQAESLSSQVPWMPLLVAVISAFFAGCIALMFLLRLIREMKLHYFALYLIPLSLLGILGILP</sequence>
<keyword evidence="10 15" id="KW-0046">Antibiotic resistance</keyword>
<dbReference type="AlphaFoldDB" id="A0A968GD97"/>
<dbReference type="PANTHER" id="PTHR30622:SF2">
    <property type="entry name" value="UNDECAPRENYL-DIPHOSPHATASE"/>
    <property type="match status" value="1"/>
</dbReference>
<comment type="similarity">
    <text evidence="2 15">Belongs to the UppP family.</text>
</comment>
<evidence type="ECO:0000256" key="15">
    <source>
        <dbReference type="HAMAP-Rule" id="MF_01006"/>
    </source>
</evidence>
<evidence type="ECO:0000256" key="3">
    <source>
        <dbReference type="ARBA" id="ARBA00012374"/>
    </source>
</evidence>
<dbReference type="GO" id="GO:0009252">
    <property type="term" value="P:peptidoglycan biosynthetic process"/>
    <property type="evidence" value="ECO:0007669"/>
    <property type="project" value="UniProtKB-KW"/>
</dbReference>
<feature type="transmembrane region" description="Helical" evidence="15">
    <location>
        <begin position="262"/>
        <end position="278"/>
    </location>
</feature>
<comment type="miscellaneous">
    <text evidence="15">Bacitracin is thought to be involved in the inhibition of peptidoglycan synthesis by sequestering undecaprenyl diphosphate, thereby reducing the pool of lipid carrier available.</text>
</comment>
<evidence type="ECO:0000256" key="14">
    <source>
        <dbReference type="ARBA" id="ARBA00047594"/>
    </source>
</evidence>
<accession>A0A968GD97</accession>
<dbReference type="GO" id="GO:0046677">
    <property type="term" value="P:response to antibiotic"/>
    <property type="evidence" value="ECO:0007669"/>
    <property type="project" value="UniProtKB-UniRule"/>
</dbReference>
<evidence type="ECO:0000256" key="7">
    <source>
        <dbReference type="ARBA" id="ARBA00022801"/>
    </source>
</evidence>
<evidence type="ECO:0000256" key="5">
    <source>
        <dbReference type="ARBA" id="ARBA00022475"/>
    </source>
</evidence>
<evidence type="ECO:0000256" key="12">
    <source>
        <dbReference type="ARBA" id="ARBA00032707"/>
    </source>
</evidence>
<keyword evidence="15" id="KW-0133">Cell shape</keyword>
<comment type="subcellular location">
    <subcellularLocation>
        <location evidence="1 15">Cell membrane</location>
        <topology evidence="1 15">Multi-pass membrane protein</topology>
    </subcellularLocation>
</comment>
<keyword evidence="17" id="KW-1185">Reference proteome</keyword>
<evidence type="ECO:0000256" key="2">
    <source>
        <dbReference type="ARBA" id="ARBA00010621"/>
    </source>
</evidence>
<feature type="transmembrane region" description="Helical" evidence="15">
    <location>
        <begin position="87"/>
        <end position="106"/>
    </location>
</feature>
<keyword evidence="5 15" id="KW-1003">Cell membrane</keyword>
<dbReference type="EMBL" id="JAATLK010000001">
    <property type="protein sequence ID" value="NIZ47333.1"/>
    <property type="molecule type" value="Genomic_DNA"/>
</dbReference>
<evidence type="ECO:0000256" key="11">
    <source>
        <dbReference type="ARBA" id="ARBA00023316"/>
    </source>
</evidence>
<evidence type="ECO:0000313" key="17">
    <source>
        <dbReference type="Proteomes" id="UP000752013"/>
    </source>
</evidence>
<feature type="transmembrane region" description="Helical" evidence="15">
    <location>
        <begin position="153"/>
        <end position="175"/>
    </location>
</feature>
<comment type="function">
    <text evidence="15">Catalyzes the dephosphorylation of undecaprenyl diphosphate (UPP). Confers resistance to bacitracin.</text>
</comment>
<evidence type="ECO:0000313" key="16">
    <source>
        <dbReference type="EMBL" id="NIZ47333.1"/>
    </source>
</evidence>
<keyword evidence="9 15" id="KW-0472">Membrane</keyword>
<feature type="transmembrane region" description="Helical" evidence="15">
    <location>
        <begin position="227"/>
        <end position="250"/>
    </location>
</feature>
<reference evidence="16" key="1">
    <citation type="submission" date="2020-03" db="EMBL/GenBank/DDBJ databases">
        <title>Spirochaetal bacteria isolated from arthropods constitute a novel genus Entomospira genus novum within the order Spirochaetales.</title>
        <authorList>
            <person name="Grana-Miraglia L."/>
            <person name="Sikutova S."/>
            <person name="Fingerle V."/>
            <person name="Sing A."/>
            <person name="Castillo-Ramirez S."/>
            <person name="Margos G."/>
            <person name="Rudolf I."/>
        </authorList>
    </citation>
    <scope>NUCLEOTIDE SEQUENCE</scope>
    <source>
        <strain evidence="16">BR208</strain>
    </source>
</reference>
<proteinExistence type="inferred from homology"/>
<dbReference type="GO" id="GO:0008360">
    <property type="term" value="P:regulation of cell shape"/>
    <property type="evidence" value="ECO:0007669"/>
    <property type="project" value="UniProtKB-KW"/>
</dbReference>
<name>A0A968GD97_9SPIO</name>
<dbReference type="Proteomes" id="UP000752013">
    <property type="component" value="Unassembled WGS sequence"/>
</dbReference>
<dbReference type="RefSeq" id="WP_167703744.1">
    <property type="nucleotide sequence ID" value="NZ_CP118168.1"/>
</dbReference>
<feature type="transmembrane region" description="Helical" evidence="15">
    <location>
        <begin position="6"/>
        <end position="29"/>
    </location>
</feature>
<evidence type="ECO:0000256" key="10">
    <source>
        <dbReference type="ARBA" id="ARBA00023251"/>
    </source>
</evidence>
<organism evidence="16 17">
    <name type="scientific">Entomospira nematocerorum</name>
    <dbReference type="NCBI Taxonomy" id="2719987"/>
    <lineage>
        <taxon>Bacteria</taxon>
        <taxon>Pseudomonadati</taxon>
        <taxon>Spirochaetota</taxon>
        <taxon>Spirochaetia</taxon>
        <taxon>Spirochaetales</taxon>
        <taxon>Spirochaetaceae</taxon>
        <taxon>Entomospira</taxon>
    </lineage>
</organism>
<protein>
    <recommendedName>
        <fullName evidence="4 15">Undecaprenyl-diphosphatase</fullName>
        <ecNumber evidence="3 15">3.6.1.27</ecNumber>
    </recommendedName>
    <alternativeName>
        <fullName evidence="13 15">Bacitracin resistance protein</fullName>
    </alternativeName>
    <alternativeName>
        <fullName evidence="12 15">Undecaprenyl pyrophosphate phosphatase</fullName>
    </alternativeName>
</protein>
<dbReference type="GO" id="GO:0071555">
    <property type="term" value="P:cell wall organization"/>
    <property type="evidence" value="ECO:0007669"/>
    <property type="project" value="UniProtKB-KW"/>
</dbReference>
<dbReference type="HAMAP" id="MF_01006">
    <property type="entry name" value="Undec_diphosphatase"/>
    <property type="match status" value="1"/>
</dbReference>
<dbReference type="InterPro" id="IPR003824">
    <property type="entry name" value="UppP"/>
</dbReference>
<evidence type="ECO:0000256" key="13">
    <source>
        <dbReference type="ARBA" id="ARBA00032932"/>
    </source>
</evidence>
<keyword evidence="15" id="KW-0573">Peptidoglycan synthesis</keyword>
<comment type="caution">
    <text evidence="16">The sequence shown here is derived from an EMBL/GenBank/DDBJ whole genome shotgun (WGS) entry which is preliminary data.</text>
</comment>
<feature type="transmembrane region" description="Helical" evidence="15">
    <location>
        <begin position="115"/>
        <end position="133"/>
    </location>
</feature>
<gene>
    <name evidence="15" type="primary">uppP</name>
    <name evidence="16" type="ORF">HCT46_05335</name>
</gene>
<keyword evidence="8 15" id="KW-1133">Transmembrane helix</keyword>
<evidence type="ECO:0000256" key="4">
    <source>
        <dbReference type="ARBA" id="ARBA00021581"/>
    </source>
</evidence>
<keyword evidence="11 15" id="KW-0961">Cell wall biogenesis/degradation</keyword>
<evidence type="ECO:0000256" key="8">
    <source>
        <dbReference type="ARBA" id="ARBA00022989"/>
    </source>
</evidence>
<evidence type="ECO:0000256" key="9">
    <source>
        <dbReference type="ARBA" id="ARBA00023136"/>
    </source>
</evidence>
<dbReference type="PANTHER" id="PTHR30622">
    <property type="entry name" value="UNDECAPRENYL-DIPHOSPHATASE"/>
    <property type="match status" value="1"/>
</dbReference>
<dbReference type="Pfam" id="PF02673">
    <property type="entry name" value="BacA"/>
    <property type="match status" value="1"/>
</dbReference>
<dbReference type="GO" id="GO:0050380">
    <property type="term" value="F:undecaprenyl-diphosphatase activity"/>
    <property type="evidence" value="ECO:0007669"/>
    <property type="project" value="UniProtKB-UniRule"/>
</dbReference>
<feature type="transmembrane region" description="Helical" evidence="15">
    <location>
        <begin position="41"/>
        <end position="67"/>
    </location>
</feature>
<keyword evidence="7 15" id="KW-0378">Hydrolase</keyword>
<dbReference type="EC" id="3.6.1.27" evidence="3 15"/>
<comment type="catalytic activity">
    <reaction evidence="14 15">
        <text>di-trans,octa-cis-undecaprenyl diphosphate + H2O = di-trans,octa-cis-undecaprenyl phosphate + phosphate + H(+)</text>
        <dbReference type="Rhea" id="RHEA:28094"/>
        <dbReference type="ChEBI" id="CHEBI:15377"/>
        <dbReference type="ChEBI" id="CHEBI:15378"/>
        <dbReference type="ChEBI" id="CHEBI:43474"/>
        <dbReference type="ChEBI" id="CHEBI:58405"/>
        <dbReference type="ChEBI" id="CHEBI:60392"/>
        <dbReference type="EC" id="3.6.1.27"/>
    </reaction>
</comment>
<dbReference type="GO" id="GO:0005886">
    <property type="term" value="C:plasma membrane"/>
    <property type="evidence" value="ECO:0007669"/>
    <property type="project" value="UniProtKB-SubCell"/>
</dbReference>
<evidence type="ECO:0000256" key="1">
    <source>
        <dbReference type="ARBA" id="ARBA00004651"/>
    </source>
</evidence>
<evidence type="ECO:0000256" key="6">
    <source>
        <dbReference type="ARBA" id="ARBA00022692"/>
    </source>
</evidence>
<keyword evidence="6 15" id="KW-0812">Transmembrane</keyword>